<keyword evidence="7" id="KW-1185">Reference proteome</keyword>
<dbReference type="InterPro" id="IPR029214">
    <property type="entry name" value="CFAP144"/>
</dbReference>
<protein>
    <submittedName>
        <fullName evidence="8">Protein FAM183B-like</fullName>
    </submittedName>
</protein>
<comment type="subcellular location">
    <subcellularLocation>
        <location evidence="1">Cell projection</location>
        <location evidence="1">Cilium</location>
    </subcellularLocation>
    <subcellularLocation>
        <location evidence="2">Cytoplasm</location>
        <location evidence="2">Cytoskeleton</location>
    </subcellularLocation>
</comment>
<evidence type="ECO:0000256" key="1">
    <source>
        <dbReference type="ARBA" id="ARBA00004138"/>
    </source>
</evidence>
<dbReference type="PANTHER" id="PTHR33865:SF3">
    <property type="entry name" value="PROTEIN FAM183B"/>
    <property type="match status" value="1"/>
</dbReference>
<evidence type="ECO:0000313" key="8">
    <source>
        <dbReference type="RefSeq" id="XP_013409420.1"/>
    </source>
</evidence>
<evidence type="ECO:0000256" key="3">
    <source>
        <dbReference type="ARBA" id="ARBA00022490"/>
    </source>
</evidence>
<dbReference type="KEGG" id="lak:106173006"/>
<dbReference type="GO" id="GO:0097546">
    <property type="term" value="C:ciliary base"/>
    <property type="evidence" value="ECO:0007669"/>
    <property type="project" value="TreeGrafter"/>
</dbReference>
<dbReference type="Proteomes" id="UP000085678">
    <property type="component" value="Unplaced"/>
</dbReference>
<dbReference type="AlphaFoldDB" id="A0A1S3JG85"/>
<dbReference type="RefSeq" id="XP_013409420.1">
    <property type="nucleotide sequence ID" value="XM_013553966.2"/>
</dbReference>
<dbReference type="Pfam" id="PF14886">
    <property type="entry name" value="FAM183"/>
    <property type="match status" value="1"/>
</dbReference>
<dbReference type="InParanoid" id="A0A1S3JG85"/>
<dbReference type="GeneID" id="106173006"/>
<dbReference type="GO" id="GO:0005856">
    <property type="term" value="C:cytoskeleton"/>
    <property type="evidence" value="ECO:0007669"/>
    <property type="project" value="UniProtKB-SubCell"/>
</dbReference>
<keyword evidence="4" id="KW-0206">Cytoskeleton</keyword>
<sequence>MSKAPPQKDPTNFVHQNAIHRETILKETKHQKLYTNYSINPYNKMHAITGKPNSMHDTDEGEEDEHFLKVIKRAHMEPVRKNTFPQTEAEEIGWITKPMIDTDRSDRRLYFPRQNSEITKYMDALWRYKEQTENLN</sequence>
<evidence type="ECO:0000256" key="2">
    <source>
        <dbReference type="ARBA" id="ARBA00004245"/>
    </source>
</evidence>
<proteinExistence type="inferred from homology"/>
<keyword evidence="3" id="KW-0963">Cytoplasm</keyword>
<reference evidence="8" key="1">
    <citation type="submission" date="2025-08" db="UniProtKB">
        <authorList>
            <consortium name="RefSeq"/>
        </authorList>
    </citation>
    <scope>IDENTIFICATION</scope>
    <source>
        <tissue evidence="8">Gonads</tissue>
    </source>
</reference>
<evidence type="ECO:0000256" key="6">
    <source>
        <dbReference type="ARBA" id="ARBA00034777"/>
    </source>
</evidence>
<accession>A0A1S3JG85</accession>
<evidence type="ECO:0000256" key="5">
    <source>
        <dbReference type="ARBA" id="ARBA00023273"/>
    </source>
</evidence>
<dbReference type="PANTHER" id="PTHR33865">
    <property type="entry name" value="PROTEIN FAM183B"/>
    <property type="match status" value="1"/>
</dbReference>
<comment type="similarity">
    <text evidence="6">Belongs to the CFAP144 family.</text>
</comment>
<name>A0A1S3JG85_LINAN</name>
<gene>
    <name evidence="8" type="primary">LOC106173006</name>
</gene>
<dbReference type="STRING" id="7574.A0A1S3JG85"/>
<organism evidence="7 8">
    <name type="scientific">Lingula anatina</name>
    <name type="common">Brachiopod</name>
    <name type="synonym">Lingula unguis</name>
    <dbReference type="NCBI Taxonomy" id="7574"/>
    <lineage>
        <taxon>Eukaryota</taxon>
        <taxon>Metazoa</taxon>
        <taxon>Spiralia</taxon>
        <taxon>Lophotrochozoa</taxon>
        <taxon>Brachiopoda</taxon>
        <taxon>Linguliformea</taxon>
        <taxon>Lingulata</taxon>
        <taxon>Lingulida</taxon>
        <taxon>Linguloidea</taxon>
        <taxon>Lingulidae</taxon>
        <taxon>Lingula</taxon>
    </lineage>
</organism>
<keyword evidence="5" id="KW-0966">Cell projection</keyword>
<evidence type="ECO:0000256" key="4">
    <source>
        <dbReference type="ARBA" id="ARBA00023212"/>
    </source>
</evidence>
<dbReference type="OrthoDB" id="446290at2759"/>
<evidence type="ECO:0000313" key="7">
    <source>
        <dbReference type="Proteomes" id="UP000085678"/>
    </source>
</evidence>